<evidence type="ECO:0000256" key="6">
    <source>
        <dbReference type="ARBA" id="ARBA00023295"/>
    </source>
</evidence>
<dbReference type="Pfam" id="PF16353">
    <property type="entry name" value="LacZ_4"/>
    <property type="match status" value="1"/>
</dbReference>
<name>A0ABV6M9C5_9ACTN</name>
<dbReference type="Gene3D" id="2.60.120.260">
    <property type="entry name" value="Galactose-binding domain-like"/>
    <property type="match status" value="1"/>
</dbReference>
<evidence type="ECO:0000259" key="9">
    <source>
        <dbReference type="SMART" id="SM01038"/>
    </source>
</evidence>
<feature type="domain" description="Beta galactosidase small chain/" evidence="9">
    <location>
        <begin position="696"/>
        <end position="961"/>
    </location>
</feature>
<evidence type="ECO:0000313" key="11">
    <source>
        <dbReference type="Proteomes" id="UP001589867"/>
    </source>
</evidence>
<evidence type="ECO:0000313" key="10">
    <source>
        <dbReference type="EMBL" id="MFC0531241.1"/>
    </source>
</evidence>
<gene>
    <name evidence="10" type="ORF">ACFFIA_26720</name>
</gene>
<proteinExistence type="inferred from homology"/>
<dbReference type="Pfam" id="PF02929">
    <property type="entry name" value="Bgal_small_N"/>
    <property type="match status" value="1"/>
</dbReference>
<dbReference type="Pfam" id="PF02836">
    <property type="entry name" value="Glyco_hydro_2_C"/>
    <property type="match status" value="1"/>
</dbReference>
<comment type="caution">
    <text evidence="10">The sequence shown here is derived from an EMBL/GenBank/DDBJ whole genome shotgun (WGS) entry which is preliminary data.</text>
</comment>
<evidence type="ECO:0000256" key="7">
    <source>
        <dbReference type="ARBA" id="ARBA00032230"/>
    </source>
</evidence>
<sequence length="963" mass="105345">MSDRPWYESFAPPPALPARAWLDTDAPRLSLDGLWRFRYAGRADGPLDFIRPAFDDTGWERLPVPSHWQLHGYGAPAYTNISYPFPLDPPRVPDENPTGDHRHAFRLPEGWPPGGRAVLRLAGADSAARVWLNGVEVGWTSGSRLTSEFDVTEALRPGGDNVVAVRVVQWSAGSYLEDQDMWWLSGLFRGVDLLARPAGGVADVEVRADYDHHTGAGTLTVTAATGQAPARVRVPELGVDVAAGETVRLPRVEPWSAERPRLYDATVSTGAETVTLRIGFRTVRVVDGVLTANGRRLLFRGVNRHEFHPDRGRAVTEEDMREDVLLMKQHNINAVRTSHYPPHPRFLDLCDEYGLWVVDECDLETHGYGTVDWRGNPADDPRWRDALVDRMRRTVERDKNHPSVVLWSLGNESGSGRNLAAMAGWTRRRDPSRPLLYERDWTCRDVDVYSRMYLPVAEVEAIGRGEEAPLDDPALDARRRAMPFIHVEYAHAMGNGPGGLAEYQRLYERYPRLHGGFVWEWIDHGIRARTDDGREFFAYGGDFGEEVHDGNFVADGLLFPDRTSSPGLLDVKKVFEPVQIAGSGDGVAIANRYLDSGLSHLDFRWTLEDDGEVVARGTLAVGDVPAGESTVVRLPSLPATTGEAYVTVCAVLAADEPWAKAGHEVASTQLEVRQPATPRAVTTSPAPVPPRPEGGQLHAGPAVLDGRTGRLVRLGPWEVDGPRLQVWRAPTDNDRAPHGEALEPVWRGAGLDRLTHRVDEVAVTGTGVVVRTRVAPAAVDGALLATYAWTALAGDRLRLVVDIGVEGHVPGPLPMLGVVLGLPGELDQVEWFGRGPGEAYPDTGLATRVGRWFRTVGELQTPYLFPQENGRRAGVRWASVTAGRGGGVRVEGRAPFGLTVRPWTAEALDRAAHPTDLVADGHTWLTLDAGHNGIGSASCGPGVLPGYLLPAAPARLELELRVL</sequence>
<evidence type="ECO:0000256" key="2">
    <source>
        <dbReference type="ARBA" id="ARBA00007401"/>
    </source>
</evidence>
<dbReference type="SUPFAM" id="SSF51445">
    <property type="entry name" value="(Trans)glycosidases"/>
    <property type="match status" value="1"/>
</dbReference>
<dbReference type="InterPro" id="IPR036156">
    <property type="entry name" value="Beta-gal/glucu_dom_sf"/>
</dbReference>
<dbReference type="EC" id="3.2.1.23" evidence="3"/>
<dbReference type="InterPro" id="IPR050347">
    <property type="entry name" value="Bact_Beta-galactosidase"/>
</dbReference>
<feature type="region of interest" description="Disordered" evidence="8">
    <location>
        <begin position="671"/>
        <end position="702"/>
    </location>
</feature>
<dbReference type="Gene3D" id="3.20.20.80">
    <property type="entry name" value="Glycosidases"/>
    <property type="match status" value="1"/>
</dbReference>
<evidence type="ECO:0000256" key="5">
    <source>
        <dbReference type="ARBA" id="ARBA00022801"/>
    </source>
</evidence>
<keyword evidence="11" id="KW-1185">Reference proteome</keyword>
<protein>
    <recommendedName>
        <fullName evidence="4">Beta-galactosidase</fullName>
        <ecNumber evidence="3">3.2.1.23</ecNumber>
    </recommendedName>
    <alternativeName>
        <fullName evidence="7">Lactase</fullName>
    </alternativeName>
</protein>
<evidence type="ECO:0000256" key="8">
    <source>
        <dbReference type="SAM" id="MobiDB-lite"/>
    </source>
</evidence>
<accession>A0ABV6M9C5</accession>
<organism evidence="10 11">
    <name type="scientific">Phytohabitans kaempferiae</name>
    <dbReference type="NCBI Taxonomy" id="1620943"/>
    <lineage>
        <taxon>Bacteria</taxon>
        <taxon>Bacillati</taxon>
        <taxon>Actinomycetota</taxon>
        <taxon>Actinomycetes</taxon>
        <taxon>Micromonosporales</taxon>
        <taxon>Micromonosporaceae</taxon>
    </lineage>
</organism>
<comment type="catalytic activity">
    <reaction evidence="1">
        <text>Hydrolysis of terminal non-reducing beta-D-galactose residues in beta-D-galactosides.</text>
        <dbReference type="EC" id="3.2.1.23"/>
    </reaction>
</comment>
<dbReference type="InterPro" id="IPR014718">
    <property type="entry name" value="GH-type_carb-bd"/>
</dbReference>
<dbReference type="SMART" id="SM01038">
    <property type="entry name" value="Bgal_small_N"/>
    <property type="match status" value="1"/>
</dbReference>
<dbReference type="SUPFAM" id="SSF49303">
    <property type="entry name" value="beta-Galactosidase/glucuronidase domain"/>
    <property type="match status" value="2"/>
</dbReference>
<dbReference type="PANTHER" id="PTHR46323:SF2">
    <property type="entry name" value="BETA-GALACTOSIDASE"/>
    <property type="match status" value="1"/>
</dbReference>
<dbReference type="PROSITE" id="PS00608">
    <property type="entry name" value="GLYCOSYL_HYDROL_F2_2"/>
    <property type="match status" value="1"/>
</dbReference>
<evidence type="ECO:0000256" key="4">
    <source>
        <dbReference type="ARBA" id="ARBA00013303"/>
    </source>
</evidence>
<dbReference type="InterPro" id="IPR006104">
    <property type="entry name" value="Glyco_hydro_2_N"/>
</dbReference>
<dbReference type="Gene3D" id="2.60.40.10">
    <property type="entry name" value="Immunoglobulins"/>
    <property type="match status" value="2"/>
</dbReference>
<evidence type="ECO:0000256" key="3">
    <source>
        <dbReference type="ARBA" id="ARBA00012756"/>
    </source>
</evidence>
<dbReference type="PANTHER" id="PTHR46323">
    <property type="entry name" value="BETA-GALACTOSIDASE"/>
    <property type="match status" value="1"/>
</dbReference>
<dbReference type="InterPro" id="IPR008979">
    <property type="entry name" value="Galactose-bd-like_sf"/>
</dbReference>
<dbReference type="InterPro" id="IPR006101">
    <property type="entry name" value="Glyco_hydro_2"/>
</dbReference>
<evidence type="ECO:0000256" key="1">
    <source>
        <dbReference type="ARBA" id="ARBA00001412"/>
    </source>
</evidence>
<dbReference type="SUPFAM" id="SSF74650">
    <property type="entry name" value="Galactose mutarotase-like"/>
    <property type="match status" value="1"/>
</dbReference>
<dbReference type="SUPFAM" id="SSF49785">
    <property type="entry name" value="Galactose-binding domain-like"/>
    <property type="match status" value="1"/>
</dbReference>
<keyword evidence="6" id="KW-0326">Glycosidase</keyword>
<dbReference type="Gene3D" id="2.70.98.10">
    <property type="match status" value="1"/>
</dbReference>
<dbReference type="InterPro" id="IPR017853">
    <property type="entry name" value="GH"/>
</dbReference>
<dbReference type="InterPro" id="IPR023230">
    <property type="entry name" value="Glyco_hydro_2_CS"/>
</dbReference>
<reference evidence="10 11" key="1">
    <citation type="submission" date="2024-09" db="EMBL/GenBank/DDBJ databases">
        <authorList>
            <person name="Sun Q."/>
            <person name="Mori K."/>
        </authorList>
    </citation>
    <scope>NUCLEOTIDE SEQUENCE [LARGE SCALE GENOMIC DNA]</scope>
    <source>
        <strain evidence="10 11">TBRC 3947</strain>
    </source>
</reference>
<dbReference type="InterPro" id="IPR013783">
    <property type="entry name" value="Ig-like_fold"/>
</dbReference>
<dbReference type="Proteomes" id="UP001589867">
    <property type="component" value="Unassembled WGS sequence"/>
</dbReference>
<dbReference type="InterPro" id="IPR011013">
    <property type="entry name" value="Gal_mutarotase_sf_dom"/>
</dbReference>
<keyword evidence="5 10" id="KW-0378">Hydrolase</keyword>
<dbReference type="PRINTS" id="PR00132">
    <property type="entry name" value="GLHYDRLASE2"/>
</dbReference>
<dbReference type="InterPro" id="IPR023232">
    <property type="entry name" value="Glyco_hydro_2_AS"/>
</dbReference>
<dbReference type="GO" id="GO:0016787">
    <property type="term" value="F:hydrolase activity"/>
    <property type="evidence" value="ECO:0007669"/>
    <property type="project" value="UniProtKB-KW"/>
</dbReference>
<dbReference type="InterPro" id="IPR004199">
    <property type="entry name" value="B-gal_small/dom_5"/>
</dbReference>
<dbReference type="PROSITE" id="PS00719">
    <property type="entry name" value="GLYCOSYL_HYDROL_F2_1"/>
    <property type="match status" value="1"/>
</dbReference>
<dbReference type="InterPro" id="IPR032312">
    <property type="entry name" value="LacZ_4"/>
</dbReference>
<comment type="similarity">
    <text evidence="2">Belongs to the glycosyl hydrolase 2 family.</text>
</comment>
<dbReference type="RefSeq" id="WP_377255319.1">
    <property type="nucleotide sequence ID" value="NZ_JBHLUH010000057.1"/>
</dbReference>
<dbReference type="Pfam" id="PF02837">
    <property type="entry name" value="Glyco_hydro_2_N"/>
    <property type="match status" value="1"/>
</dbReference>
<dbReference type="EMBL" id="JBHLUH010000057">
    <property type="protein sequence ID" value="MFC0531241.1"/>
    <property type="molecule type" value="Genomic_DNA"/>
</dbReference>
<dbReference type="InterPro" id="IPR006103">
    <property type="entry name" value="Glyco_hydro_2_cat"/>
</dbReference>